<feature type="signal peptide" evidence="7">
    <location>
        <begin position="1"/>
        <end position="25"/>
    </location>
</feature>
<keyword evidence="6" id="KW-0443">Lipid metabolism</keyword>
<dbReference type="InterPro" id="IPR001736">
    <property type="entry name" value="PLipase_D/transphosphatidylase"/>
</dbReference>
<dbReference type="InParanoid" id="A0A1I5Y2M4"/>
<evidence type="ECO:0000313" key="10">
    <source>
        <dbReference type="Proteomes" id="UP000183413"/>
    </source>
</evidence>
<dbReference type="PANTHER" id="PTHR43856:SF1">
    <property type="entry name" value="MITOCHONDRIAL CARDIOLIPIN HYDROLASE"/>
    <property type="match status" value="1"/>
</dbReference>
<protein>
    <recommendedName>
        <fullName evidence="3">phospholipase D</fullName>
        <ecNumber evidence="3">3.1.4.4</ecNumber>
    </recommendedName>
</protein>
<reference evidence="9 10" key="1">
    <citation type="submission" date="2016-10" db="EMBL/GenBank/DDBJ databases">
        <authorList>
            <person name="de Groot N.N."/>
        </authorList>
    </citation>
    <scope>NUCLEOTIDE SEQUENCE [LARGE SCALE GENOMIC DNA]</scope>
    <source>
        <strain evidence="9 10">DSM 43067</strain>
    </source>
</reference>
<evidence type="ECO:0000256" key="3">
    <source>
        <dbReference type="ARBA" id="ARBA00012027"/>
    </source>
</evidence>
<dbReference type="Pfam" id="PF13091">
    <property type="entry name" value="PLDc_2"/>
    <property type="match status" value="2"/>
</dbReference>
<dbReference type="OrthoDB" id="3740959at2"/>
<sequence length="407" mass="43720">MRSRGLTLGAAAILAATGLTVPASAAAPPRAGTAAITATATFNTPGGTEIVDHLTDLVQNADRGSTIMFTAYRFEEGGIADSLIDAARSRGVKVRLLVDGGAPGTENQQFARVKQALDGDGDDETWARYCRDAAGAPDHHSCQGTGSMHNKFVLFSKTKGTSNVVSTGSANLNGTSGRAAWNSWYTRTGDAALFQRYAGYFADMARMRTDLDYYNTNPPATIGDIKSYFYPRERVDGDLSANDTVVHTLEATGCPGTIRIANWSLTRSEVGKELVRKAKQGCTVSIVARKIHEAACTPLATAVEDGLPVRMWSYEQGDGEAPNYVHAKDLLIEAPYPNTTRAKVVFTGTANLNRPSLEANDENVIRIMNDDATYTAFVRNHDRILDHVQSSGQGFAVKGVADCDRAW</sequence>
<dbReference type="eggNOG" id="COG1502">
    <property type="taxonomic scope" value="Bacteria"/>
</dbReference>
<dbReference type="Gene3D" id="3.30.870.10">
    <property type="entry name" value="Endonuclease Chain A"/>
    <property type="match status" value="2"/>
</dbReference>
<dbReference type="GO" id="GO:0016891">
    <property type="term" value="F:RNA endonuclease activity producing 5'-phosphomonoesters, hydrolytic mechanism"/>
    <property type="evidence" value="ECO:0007669"/>
    <property type="project" value="TreeGrafter"/>
</dbReference>
<gene>
    <name evidence="9" type="ORF">SAMN04489713_12949</name>
</gene>
<dbReference type="GO" id="GO:0004630">
    <property type="term" value="F:phospholipase D activity"/>
    <property type="evidence" value="ECO:0007669"/>
    <property type="project" value="UniProtKB-EC"/>
</dbReference>
<dbReference type="EC" id="3.1.4.4" evidence="3"/>
<evidence type="ECO:0000256" key="2">
    <source>
        <dbReference type="ARBA" id="ARBA00008664"/>
    </source>
</evidence>
<proteinExistence type="inferred from homology"/>
<evidence type="ECO:0000259" key="8">
    <source>
        <dbReference type="PROSITE" id="PS50035"/>
    </source>
</evidence>
<comment type="catalytic activity">
    <reaction evidence="1">
        <text>a 1,2-diacyl-sn-glycero-3-phosphocholine + H2O = a 1,2-diacyl-sn-glycero-3-phosphate + choline + H(+)</text>
        <dbReference type="Rhea" id="RHEA:14445"/>
        <dbReference type="ChEBI" id="CHEBI:15354"/>
        <dbReference type="ChEBI" id="CHEBI:15377"/>
        <dbReference type="ChEBI" id="CHEBI:15378"/>
        <dbReference type="ChEBI" id="CHEBI:57643"/>
        <dbReference type="ChEBI" id="CHEBI:58608"/>
        <dbReference type="EC" id="3.1.4.4"/>
    </reaction>
</comment>
<dbReference type="SUPFAM" id="SSF56024">
    <property type="entry name" value="Phospholipase D/nuclease"/>
    <property type="match status" value="2"/>
</dbReference>
<evidence type="ECO:0000256" key="7">
    <source>
        <dbReference type="SAM" id="SignalP"/>
    </source>
</evidence>
<dbReference type="EMBL" id="FOVH01000029">
    <property type="protein sequence ID" value="SFQ38384.1"/>
    <property type="molecule type" value="Genomic_DNA"/>
</dbReference>
<comment type="similarity">
    <text evidence="2">Belongs to the phospholipase D family.</text>
</comment>
<evidence type="ECO:0000256" key="5">
    <source>
        <dbReference type="ARBA" id="ARBA00022963"/>
    </source>
</evidence>
<dbReference type="InterPro" id="IPR025202">
    <property type="entry name" value="PLD-like_dom"/>
</dbReference>
<keyword evidence="4" id="KW-0378">Hydrolase</keyword>
<feature type="domain" description="PLD phosphodiesterase" evidence="8">
    <location>
        <begin position="144"/>
        <end position="176"/>
    </location>
</feature>
<organism evidence="9 10">
    <name type="scientific">Actinomadura madurae</name>
    <dbReference type="NCBI Taxonomy" id="1993"/>
    <lineage>
        <taxon>Bacteria</taxon>
        <taxon>Bacillati</taxon>
        <taxon>Actinomycetota</taxon>
        <taxon>Actinomycetes</taxon>
        <taxon>Streptosporangiales</taxon>
        <taxon>Thermomonosporaceae</taxon>
        <taxon>Actinomadura</taxon>
    </lineage>
</organism>
<evidence type="ECO:0000256" key="1">
    <source>
        <dbReference type="ARBA" id="ARBA00000798"/>
    </source>
</evidence>
<keyword evidence="5" id="KW-0442">Lipid degradation</keyword>
<dbReference type="Proteomes" id="UP000183413">
    <property type="component" value="Unassembled WGS sequence"/>
</dbReference>
<dbReference type="GO" id="GO:0016042">
    <property type="term" value="P:lipid catabolic process"/>
    <property type="evidence" value="ECO:0007669"/>
    <property type="project" value="UniProtKB-KW"/>
</dbReference>
<dbReference type="GO" id="GO:0006793">
    <property type="term" value="P:phosphorus metabolic process"/>
    <property type="evidence" value="ECO:0007669"/>
    <property type="project" value="UniProtKB-ARBA"/>
</dbReference>
<dbReference type="SMART" id="SM00155">
    <property type="entry name" value="PLDc"/>
    <property type="match status" value="2"/>
</dbReference>
<evidence type="ECO:0000256" key="6">
    <source>
        <dbReference type="ARBA" id="ARBA00023098"/>
    </source>
</evidence>
<name>A0A1I5Y2M4_9ACTN</name>
<evidence type="ECO:0000313" key="9">
    <source>
        <dbReference type="EMBL" id="SFQ38384.1"/>
    </source>
</evidence>
<dbReference type="PANTHER" id="PTHR43856">
    <property type="entry name" value="CARDIOLIPIN HYDROLASE"/>
    <property type="match status" value="1"/>
</dbReference>
<keyword evidence="10" id="KW-1185">Reference proteome</keyword>
<dbReference type="AlphaFoldDB" id="A0A1I5Y2M4"/>
<keyword evidence="7" id="KW-0732">Signal</keyword>
<dbReference type="PROSITE" id="PS50035">
    <property type="entry name" value="PLD"/>
    <property type="match status" value="1"/>
</dbReference>
<evidence type="ECO:0000256" key="4">
    <source>
        <dbReference type="ARBA" id="ARBA00022801"/>
    </source>
</evidence>
<accession>A0A1I5Y2M4</accession>
<feature type="chain" id="PRO_5010173194" description="phospholipase D" evidence="7">
    <location>
        <begin position="26"/>
        <end position="407"/>
    </location>
</feature>
<dbReference type="RefSeq" id="WP_075024815.1">
    <property type="nucleotide sequence ID" value="NZ_FOVH01000029.1"/>
</dbReference>
<dbReference type="InterPro" id="IPR051406">
    <property type="entry name" value="PLD_domain"/>
</dbReference>
<dbReference type="STRING" id="1993.SAMN04489713_12949"/>